<dbReference type="Proteomes" id="UP001500967">
    <property type="component" value="Unassembled WGS sequence"/>
</dbReference>
<dbReference type="Pfam" id="PF00392">
    <property type="entry name" value="GntR"/>
    <property type="match status" value="1"/>
</dbReference>
<dbReference type="InterPro" id="IPR028978">
    <property type="entry name" value="Chorismate_lyase_/UTRA_dom_sf"/>
</dbReference>
<evidence type="ECO:0000259" key="4">
    <source>
        <dbReference type="PROSITE" id="PS50949"/>
    </source>
</evidence>
<keyword evidence="6" id="KW-1185">Reference proteome</keyword>
<dbReference type="RefSeq" id="WP_344650148.1">
    <property type="nucleotide sequence ID" value="NZ_BAAAGX010000014.1"/>
</dbReference>
<evidence type="ECO:0000256" key="1">
    <source>
        <dbReference type="ARBA" id="ARBA00023015"/>
    </source>
</evidence>
<feature type="domain" description="HTH gntR-type" evidence="4">
    <location>
        <begin position="26"/>
        <end position="94"/>
    </location>
</feature>
<keyword evidence="1" id="KW-0805">Transcription regulation</keyword>
<proteinExistence type="predicted"/>
<dbReference type="Pfam" id="PF07702">
    <property type="entry name" value="UTRA"/>
    <property type="match status" value="1"/>
</dbReference>
<dbReference type="InterPro" id="IPR036390">
    <property type="entry name" value="WH_DNA-bd_sf"/>
</dbReference>
<dbReference type="Gene3D" id="3.40.1410.10">
    <property type="entry name" value="Chorismate lyase-like"/>
    <property type="match status" value="1"/>
</dbReference>
<dbReference type="SMART" id="SM00345">
    <property type="entry name" value="HTH_GNTR"/>
    <property type="match status" value="1"/>
</dbReference>
<dbReference type="SMART" id="SM00866">
    <property type="entry name" value="UTRA"/>
    <property type="match status" value="1"/>
</dbReference>
<dbReference type="SUPFAM" id="SSF64288">
    <property type="entry name" value="Chorismate lyase-like"/>
    <property type="match status" value="1"/>
</dbReference>
<dbReference type="InterPro" id="IPR000524">
    <property type="entry name" value="Tscrpt_reg_HTH_GntR"/>
</dbReference>
<keyword evidence="3" id="KW-0804">Transcription</keyword>
<keyword evidence="2" id="KW-0238">DNA-binding</keyword>
<dbReference type="InterPro" id="IPR050679">
    <property type="entry name" value="Bact_HTH_transcr_reg"/>
</dbReference>
<organism evidence="5 6">
    <name type="scientific">Cryptosporangium japonicum</name>
    <dbReference type="NCBI Taxonomy" id="80872"/>
    <lineage>
        <taxon>Bacteria</taxon>
        <taxon>Bacillati</taxon>
        <taxon>Actinomycetota</taxon>
        <taxon>Actinomycetes</taxon>
        <taxon>Cryptosporangiales</taxon>
        <taxon>Cryptosporangiaceae</taxon>
        <taxon>Cryptosporangium</taxon>
    </lineage>
</organism>
<evidence type="ECO:0000313" key="6">
    <source>
        <dbReference type="Proteomes" id="UP001500967"/>
    </source>
</evidence>
<evidence type="ECO:0000256" key="2">
    <source>
        <dbReference type="ARBA" id="ARBA00023125"/>
    </source>
</evidence>
<reference evidence="6" key="1">
    <citation type="journal article" date="2019" name="Int. J. Syst. Evol. Microbiol.">
        <title>The Global Catalogue of Microorganisms (GCM) 10K type strain sequencing project: providing services to taxonomists for standard genome sequencing and annotation.</title>
        <authorList>
            <consortium name="The Broad Institute Genomics Platform"/>
            <consortium name="The Broad Institute Genome Sequencing Center for Infectious Disease"/>
            <person name="Wu L."/>
            <person name="Ma J."/>
        </authorList>
    </citation>
    <scope>NUCLEOTIDE SEQUENCE [LARGE SCALE GENOMIC DNA]</scope>
    <source>
        <strain evidence="6">JCM 10425</strain>
    </source>
</reference>
<dbReference type="PANTHER" id="PTHR44846:SF17">
    <property type="entry name" value="GNTR-FAMILY TRANSCRIPTIONAL REGULATOR"/>
    <property type="match status" value="1"/>
</dbReference>
<evidence type="ECO:0000256" key="3">
    <source>
        <dbReference type="ARBA" id="ARBA00023163"/>
    </source>
</evidence>
<dbReference type="CDD" id="cd07377">
    <property type="entry name" value="WHTH_GntR"/>
    <property type="match status" value="1"/>
</dbReference>
<dbReference type="PROSITE" id="PS50949">
    <property type="entry name" value="HTH_GNTR"/>
    <property type="match status" value="1"/>
</dbReference>
<dbReference type="PANTHER" id="PTHR44846">
    <property type="entry name" value="MANNOSYL-D-GLYCERATE TRANSPORT/METABOLISM SYSTEM REPRESSOR MNGR-RELATED"/>
    <property type="match status" value="1"/>
</dbReference>
<dbReference type="SUPFAM" id="SSF46785">
    <property type="entry name" value="Winged helix' DNA-binding domain"/>
    <property type="match status" value="1"/>
</dbReference>
<dbReference type="InterPro" id="IPR036388">
    <property type="entry name" value="WH-like_DNA-bd_sf"/>
</dbReference>
<name>A0ABP3E437_9ACTN</name>
<gene>
    <name evidence="5" type="primary">iolR</name>
    <name evidence="5" type="ORF">GCM10009539_37840</name>
</gene>
<comment type="caution">
    <text evidence="5">The sequence shown here is derived from an EMBL/GenBank/DDBJ whole genome shotgun (WGS) entry which is preliminary data.</text>
</comment>
<dbReference type="Gene3D" id="1.10.10.10">
    <property type="entry name" value="Winged helix-like DNA-binding domain superfamily/Winged helix DNA-binding domain"/>
    <property type="match status" value="1"/>
</dbReference>
<dbReference type="PRINTS" id="PR00035">
    <property type="entry name" value="HTHGNTR"/>
</dbReference>
<protein>
    <submittedName>
        <fullName evidence="5">GntR family transcriptional regulator IolR</fullName>
    </submittedName>
</protein>
<dbReference type="EMBL" id="BAAAGX010000014">
    <property type="protein sequence ID" value="GAA0249007.1"/>
    <property type="molecule type" value="Genomic_DNA"/>
</dbReference>
<accession>A0ABP3E437</accession>
<dbReference type="InterPro" id="IPR011663">
    <property type="entry name" value="UTRA"/>
</dbReference>
<sequence length="257" mass="28512">MAAAIDATPTTLPEDLFLDVDRTSAIPLYFQIATRIEQAIVDGRLAPGARLENEVTLGQRLNMSRPTIRRAMQELVNKGLLVRRRGIGTQVVHGPVTRKVELTSLYDDLDRGGQRPATNLLVHEIVPADDVVADRLSIAAGEPVLHVRRLRLSDGVPLAVMENYLPEDYTDLTADALASRGLYQLLRGRGTQIRVAQQRIGARAATAEESRLLEIKRSGPVLTMDRTAYDTFGKAVEYGHHCYRPDNYSFEITLVNN</sequence>
<evidence type="ECO:0000313" key="5">
    <source>
        <dbReference type="EMBL" id="GAA0249007.1"/>
    </source>
</evidence>